<dbReference type="AlphaFoldDB" id="A0A401QF43"/>
<keyword evidence="4" id="KW-1185">Reference proteome</keyword>
<name>A0A401QF43_SCYTO</name>
<feature type="region of interest" description="Disordered" evidence="1">
    <location>
        <begin position="113"/>
        <end position="170"/>
    </location>
</feature>
<feature type="signal peptide" evidence="2">
    <location>
        <begin position="1"/>
        <end position="29"/>
    </location>
</feature>
<reference evidence="3 4" key="1">
    <citation type="journal article" date="2018" name="Nat. Ecol. Evol.">
        <title>Shark genomes provide insights into elasmobranch evolution and the origin of vertebrates.</title>
        <authorList>
            <person name="Hara Y"/>
            <person name="Yamaguchi K"/>
            <person name="Onimaru K"/>
            <person name="Kadota M"/>
            <person name="Koyanagi M"/>
            <person name="Keeley SD"/>
            <person name="Tatsumi K"/>
            <person name="Tanaka K"/>
            <person name="Motone F"/>
            <person name="Kageyama Y"/>
            <person name="Nozu R"/>
            <person name="Adachi N"/>
            <person name="Nishimura O"/>
            <person name="Nakagawa R"/>
            <person name="Tanegashima C"/>
            <person name="Kiyatake I"/>
            <person name="Matsumoto R"/>
            <person name="Murakumo K"/>
            <person name="Nishida K"/>
            <person name="Terakita A"/>
            <person name="Kuratani S"/>
            <person name="Sato K"/>
            <person name="Hyodo S Kuraku.S."/>
        </authorList>
    </citation>
    <scope>NUCLEOTIDE SEQUENCE [LARGE SCALE GENOMIC DNA]</scope>
</reference>
<evidence type="ECO:0000313" key="3">
    <source>
        <dbReference type="EMBL" id="GCB84005.1"/>
    </source>
</evidence>
<feature type="non-terminal residue" evidence="3">
    <location>
        <position position="208"/>
    </location>
</feature>
<dbReference type="Proteomes" id="UP000288216">
    <property type="component" value="Unassembled WGS sequence"/>
</dbReference>
<accession>A0A401QF43</accession>
<protein>
    <submittedName>
        <fullName evidence="3">Uncharacterized protein</fullName>
    </submittedName>
</protein>
<evidence type="ECO:0000256" key="2">
    <source>
        <dbReference type="SAM" id="SignalP"/>
    </source>
</evidence>
<feature type="chain" id="PRO_5019091988" evidence="2">
    <location>
        <begin position="30"/>
        <end position="208"/>
    </location>
</feature>
<keyword evidence="2" id="KW-0732">Signal</keyword>
<sequence length="208" mass="21683">MSEAGSSGVPTAAGALGLSLIGFTAACRAYDPQNPALGPHLQALDEARGLLGELGHRVEAWERGPEEGGSPRGISGLQDLSQFAAVGERIGAHLEASACLLLPLPPSAKAQCRLPTSGEGLSTSRRPLPPLPEPTGKAGIQTRPLPPTPAYAPEEKPAEDANVYEGVGPIDDEQDYVRLQGKDTAAFQQEALGAGEIKETAVHRQEKQ</sequence>
<evidence type="ECO:0000256" key="1">
    <source>
        <dbReference type="SAM" id="MobiDB-lite"/>
    </source>
</evidence>
<proteinExistence type="predicted"/>
<organism evidence="3 4">
    <name type="scientific">Scyliorhinus torazame</name>
    <name type="common">Cloudy catshark</name>
    <name type="synonym">Catulus torazame</name>
    <dbReference type="NCBI Taxonomy" id="75743"/>
    <lineage>
        <taxon>Eukaryota</taxon>
        <taxon>Metazoa</taxon>
        <taxon>Chordata</taxon>
        <taxon>Craniata</taxon>
        <taxon>Vertebrata</taxon>
        <taxon>Chondrichthyes</taxon>
        <taxon>Elasmobranchii</taxon>
        <taxon>Galeomorphii</taxon>
        <taxon>Galeoidea</taxon>
        <taxon>Carcharhiniformes</taxon>
        <taxon>Scyliorhinidae</taxon>
        <taxon>Scyliorhinus</taxon>
    </lineage>
</organism>
<dbReference type="EMBL" id="BFAA01048974">
    <property type="protein sequence ID" value="GCB84005.1"/>
    <property type="molecule type" value="Genomic_DNA"/>
</dbReference>
<gene>
    <name evidence="3" type="ORF">scyTo_0024528</name>
</gene>
<comment type="caution">
    <text evidence="3">The sequence shown here is derived from an EMBL/GenBank/DDBJ whole genome shotgun (WGS) entry which is preliminary data.</text>
</comment>
<evidence type="ECO:0000313" key="4">
    <source>
        <dbReference type="Proteomes" id="UP000288216"/>
    </source>
</evidence>